<accession>A0A9P7EKC1</accession>
<feature type="non-terminal residue" evidence="1">
    <location>
        <position position="66"/>
    </location>
</feature>
<name>A0A9P7EKC1_9AGAM</name>
<evidence type="ECO:0000313" key="2">
    <source>
        <dbReference type="Proteomes" id="UP000807769"/>
    </source>
</evidence>
<reference evidence="1" key="1">
    <citation type="journal article" date="2020" name="New Phytol.">
        <title>Comparative genomics reveals dynamic genome evolution in host specialist ectomycorrhizal fungi.</title>
        <authorList>
            <person name="Lofgren L.A."/>
            <person name="Nguyen N.H."/>
            <person name="Vilgalys R."/>
            <person name="Ruytinx J."/>
            <person name="Liao H.L."/>
            <person name="Branco S."/>
            <person name="Kuo A."/>
            <person name="LaButti K."/>
            <person name="Lipzen A."/>
            <person name="Andreopoulos W."/>
            <person name="Pangilinan J."/>
            <person name="Riley R."/>
            <person name="Hundley H."/>
            <person name="Na H."/>
            <person name="Barry K."/>
            <person name="Grigoriev I.V."/>
            <person name="Stajich J.E."/>
            <person name="Kennedy P.G."/>
        </authorList>
    </citation>
    <scope>NUCLEOTIDE SEQUENCE</scope>
    <source>
        <strain evidence="1">MN1</strain>
    </source>
</reference>
<feature type="non-terminal residue" evidence="1">
    <location>
        <position position="1"/>
    </location>
</feature>
<sequence>LVCIEWFTPLREPDPFSGLHQVSHSTHRLHWNAAVIHVDENACPCHLIPKMGQSVDRGWTSANVYE</sequence>
<dbReference type="EMBL" id="JABBWG010000004">
    <property type="protein sequence ID" value="KAG1823623.1"/>
    <property type="molecule type" value="Genomic_DNA"/>
</dbReference>
<dbReference type="OrthoDB" id="3244185at2759"/>
<dbReference type="AlphaFoldDB" id="A0A9P7EKC1"/>
<dbReference type="GeneID" id="64623474"/>
<evidence type="ECO:0000313" key="1">
    <source>
        <dbReference type="EMBL" id="KAG1823623.1"/>
    </source>
</evidence>
<dbReference type="Proteomes" id="UP000807769">
    <property type="component" value="Unassembled WGS sequence"/>
</dbReference>
<comment type="caution">
    <text evidence="1">The sequence shown here is derived from an EMBL/GenBank/DDBJ whole genome shotgun (WGS) entry which is preliminary data.</text>
</comment>
<protein>
    <submittedName>
        <fullName evidence="1">Uncharacterized protein</fullName>
    </submittedName>
</protein>
<proteinExistence type="predicted"/>
<organism evidence="1 2">
    <name type="scientific">Suillus subaureus</name>
    <dbReference type="NCBI Taxonomy" id="48587"/>
    <lineage>
        <taxon>Eukaryota</taxon>
        <taxon>Fungi</taxon>
        <taxon>Dikarya</taxon>
        <taxon>Basidiomycota</taxon>
        <taxon>Agaricomycotina</taxon>
        <taxon>Agaricomycetes</taxon>
        <taxon>Agaricomycetidae</taxon>
        <taxon>Boletales</taxon>
        <taxon>Suillineae</taxon>
        <taxon>Suillaceae</taxon>
        <taxon>Suillus</taxon>
    </lineage>
</organism>
<dbReference type="RefSeq" id="XP_041197683.1">
    <property type="nucleotide sequence ID" value="XM_041329457.1"/>
</dbReference>
<gene>
    <name evidence="1" type="ORF">BJ212DRAFT_1226268</name>
</gene>
<keyword evidence="2" id="KW-1185">Reference proteome</keyword>